<sequence length="407" mass="46281">MHFIKHLLLFSKNHLMQLRRKWLSLPLLLIFPIILVGLAATIIISFFSPVDKSPIEIGLVDLDGSEETQLVVQLIEESSQLGSYIVIHSMSEKDALAAIDQDKISSYIVFPANFTNHLYQGESVKMPIIGNPNQPLESYMITELMESVSRHLRSSQANILTINNYAKEFGLDNEARNEFVFQQFQDFLFYTIGRDRVLNEKEISNLATASPVDYFVVGGWLIIITIWIFSIFQVLTKEHSNRLKNRMRLYGVTELQQSIAKIIVTLVVSLIFSGISFYFLSSLFETEVIVQDLVRIGIVTTLYSSFFLLSLAIIETLISSQKLRLLAQSLFTVASLILSGAIIPVIYYPLSIQAVMPYIFSFESLRWMQEILLNDRLYADYIPLLLMNGAGTLILLAASSWKERVIQ</sequence>
<dbReference type="PANTHER" id="PTHR30294">
    <property type="entry name" value="MEMBRANE COMPONENT OF ABC TRANSPORTER YHHJ-RELATED"/>
    <property type="match status" value="1"/>
</dbReference>
<evidence type="ECO:0000256" key="1">
    <source>
        <dbReference type="ARBA" id="ARBA00004651"/>
    </source>
</evidence>
<evidence type="ECO:0000256" key="3">
    <source>
        <dbReference type="ARBA" id="ARBA00022692"/>
    </source>
</evidence>
<keyword evidence="3 6" id="KW-0812">Transmembrane</keyword>
<comment type="caution">
    <text evidence="8">The sequence shown here is derived from an EMBL/GenBank/DDBJ whole genome shotgun (WGS) entry which is preliminary data.</text>
</comment>
<keyword evidence="9" id="KW-1185">Reference proteome</keyword>
<keyword evidence="2" id="KW-1003">Cell membrane</keyword>
<dbReference type="EMBL" id="JBHSAO010000001">
    <property type="protein sequence ID" value="MFC4022589.1"/>
    <property type="molecule type" value="Genomic_DNA"/>
</dbReference>
<dbReference type="RefSeq" id="WP_379495094.1">
    <property type="nucleotide sequence ID" value="NZ_JBHSAO010000001.1"/>
</dbReference>
<reference evidence="9" key="1">
    <citation type="journal article" date="2019" name="Int. J. Syst. Evol. Microbiol.">
        <title>The Global Catalogue of Microorganisms (GCM) 10K type strain sequencing project: providing services to taxonomists for standard genome sequencing and annotation.</title>
        <authorList>
            <consortium name="The Broad Institute Genomics Platform"/>
            <consortium name="The Broad Institute Genome Sequencing Center for Infectious Disease"/>
            <person name="Wu L."/>
            <person name="Ma J."/>
        </authorList>
    </citation>
    <scope>NUCLEOTIDE SEQUENCE [LARGE SCALE GENOMIC DNA]</scope>
    <source>
        <strain evidence="9">IBRC-M 10703</strain>
    </source>
</reference>
<feature type="transmembrane region" description="Helical" evidence="6">
    <location>
        <begin position="258"/>
        <end position="281"/>
    </location>
</feature>
<protein>
    <submittedName>
        <fullName evidence="8">ABC transporter permease</fullName>
    </submittedName>
</protein>
<feature type="transmembrane region" description="Helical" evidence="6">
    <location>
        <begin position="330"/>
        <end position="350"/>
    </location>
</feature>
<organism evidence="8 9">
    <name type="scientific">Oceanobacillus longus</name>
    <dbReference type="NCBI Taxonomy" id="930120"/>
    <lineage>
        <taxon>Bacteria</taxon>
        <taxon>Bacillati</taxon>
        <taxon>Bacillota</taxon>
        <taxon>Bacilli</taxon>
        <taxon>Bacillales</taxon>
        <taxon>Bacillaceae</taxon>
        <taxon>Oceanobacillus</taxon>
    </lineage>
</organism>
<evidence type="ECO:0000259" key="7">
    <source>
        <dbReference type="Pfam" id="PF12698"/>
    </source>
</evidence>
<dbReference type="PANTHER" id="PTHR30294:SF29">
    <property type="entry name" value="MULTIDRUG ABC TRANSPORTER PERMEASE YBHS-RELATED"/>
    <property type="match status" value="1"/>
</dbReference>
<evidence type="ECO:0000313" key="9">
    <source>
        <dbReference type="Proteomes" id="UP001595772"/>
    </source>
</evidence>
<accession>A0ABV8GWP7</accession>
<evidence type="ECO:0000256" key="2">
    <source>
        <dbReference type="ARBA" id="ARBA00022475"/>
    </source>
</evidence>
<dbReference type="InterPro" id="IPR013525">
    <property type="entry name" value="ABC2_TM"/>
</dbReference>
<name>A0ABV8GWP7_9BACI</name>
<keyword evidence="4 6" id="KW-1133">Transmembrane helix</keyword>
<proteinExistence type="predicted"/>
<dbReference type="InterPro" id="IPR051449">
    <property type="entry name" value="ABC-2_transporter_component"/>
</dbReference>
<feature type="transmembrane region" description="Helical" evidence="6">
    <location>
        <begin position="381"/>
        <end position="401"/>
    </location>
</feature>
<evidence type="ECO:0000256" key="4">
    <source>
        <dbReference type="ARBA" id="ARBA00022989"/>
    </source>
</evidence>
<dbReference type="Proteomes" id="UP001595772">
    <property type="component" value="Unassembled WGS sequence"/>
</dbReference>
<keyword evidence="5 6" id="KW-0472">Membrane</keyword>
<evidence type="ECO:0000256" key="5">
    <source>
        <dbReference type="ARBA" id="ARBA00023136"/>
    </source>
</evidence>
<gene>
    <name evidence="8" type="ORF">ACFOUV_01995</name>
</gene>
<dbReference type="Pfam" id="PF12698">
    <property type="entry name" value="ABC2_membrane_3"/>
    <property type="match status" value="1"/>
</dbReference>
<evidence type="ECO:0000256" key="6">
    <source>
        <dbReference type="SAM" id="Phobius"/>
    </source>
</evidence>
<feature type="transmembrane region" description="Helical" evidence="6">
    <location>
        <begin position="214"/>
        <end position="237"/>
    </location>
</feature>
<comment type="subcellular location">
    <subcellularLocation>
        <location evidence="1">Cell membrane</location>
        <topology evidence="1">Multi-pass membrane protein</topology>
    </subcellularLocation>
</comment>
<dbReference type="Gene3D" id="3.40.1710.10">
    <property type="entry name" value="abc type-2 transporter like domain"/>
    <property type="match status" value="1"/>
</dbReference>
<feature type="transmembrane region" description="Helical" evidence="6">
    <location>
        <begin position="293"/>
        <end position="318"/>
    </location>
</feature>
<evidence type="ECO:0000313" key="8">
    <source>
        <dbReference type="EMBL" id="MFC4022589.1"/>
    </source>
</evidence>
<feature type="domain" description="ABC-2 type transporter transmembrane" evidence="7">
    <location>
        <begin position="25"/>
        <end position="400"/>
    </location>
</feature>
<feature type="transmembrane region" description="Helical" evidence="6">
    <location>
        <begin position="21"/>
        <end position="47"/>
    </location>
</feature>